<feature type="region of interest" description="Disordered" evidence="1">
    <location>
        <begin position="206"/>
        <end position="238"/>
    </location>
</feature>
<gene>
    <name evidence="2" type="ORF">TIFTF001_025448</name>
</gene>
<name>A0AA88DKK1_FICCA</name>
<organism evidence="2 3">
    <name type="scientific">Ficus carica</name>
    <name type="common">Common fig</name>
    <dbReference type="NCBI Taxonomy" id="3494"/>
    <lineage>
        <taxon>Eukaryota</taxon>
        <taxon>Viridiplantae</taxon>
        <taxon>Streptophyta</taxon>
        <taxon>Embryophyta</taxon>
        <taxon>Tracheophyta</taxon>
        <taxon>Spermatophyta</taxon>
        <taxon>Magnoliopsida</taxon>
        <taxon>eudicotyledons</taxon>
        <taxon>Gunneridae</taxon>
        <taxon>Pentapetalae</taxon>
        <taxon>rosids</taxon>
        <taxon>fabids</taxon>
        <taxon>Rosales</taxon>
        <taxon>Moraceae</taxon>
        <taxon>Ficeae</taxon>
        <taxon>Ficus</taxon>
    </lineage>
</organism>
<protein>
    <submittedName>
        <fullName evidence="2">Uncharacterized protein</fullName>
    </submittedName>
</protein>
<keyword evidence="3" id="KW-1185">Reference proteome</keyword>
<comment type="caution">
    <text evidence="2">The sequence shown here is derived from an EMBL/GenBank/DDBJ whole genome shotgun (WGS) entry which is preliminary data.</text>
</comment>
<proteinExistence type="predicted"/>
<evidence type="ECO:0000256" key="1">
    <source>
        <dbReference type="SAM" id="MobiDB-lite"/>
    </source>
</evidence>
<sequence>MDMYGLSAQDCFRVDDLLDFSNDDLFSSSSVDAADLHHHHHHHHHLPPPPPTTSSSFSFSAPTDFTNDLCVARRRGRAGVAVAVRGRLVQRLSERRERRRSGGDVPERLVVFRPSTEQAIKSSGLRCRRKLDGDEIKVEERDIAAVGRSRRRRGTQVRTLRIGEDAAVADGPNGPEDAVQRVRREIQIGPARPRVQARREPNIHADSALELPPEGSGAPPPEGAPTTTPTTTTAAAAAGAEEARAILLSPSRLPGLLTWHPRVVALLAVMKINGQVM</sequence>
<dbReference type="Proteomes" id="UP001187192">
    <property type="component" value="Unassembled WGS sequence"/>
</dbReference>
<accession>A0AA88DKK1</accession>
<feature type="compositionally biased region" description="Low complexity" evidence="1">
    <location>
        <begin position="224"/>
        <end position="238"/>
    </location>
</feature>
<evidence type="ECO:0000313" key="2">
    <source>
        <dbReference type="EMBL" id="GMN56334.1"/>
    </source>
</evidence>
<evidence type="ECO:0000313" key="3">
    <source>
        <dbReference type="Proteomes" id="UP001187192"/>
    </source>
</evidence>
<dbReference type="AlphaFoldDB" id="A0AA88DKK1"/>
<feature type="region of interest" description="Disordered" evidence="1">
    <location>
        <begin position="38"/>
        <end position="59"/>
    </location>
</feature>
<reference evidence="2" key="1">
    <citation type="submission" date="2023-07" db="EMBL/GenBank/DDBJ databases">
        <title>draft genome sequence of fig (Ficus carica).</title>
        <authorList>
            <person name="Takahashi T."/>
            <person name="Nishimura K."/>
        </authorList>
    </citation>
    <scope>NUCLEOTIDE SEQUENCE</scope>
</reference>
<dbReference type="EMBL" id="BTGU01000063">
    <property type="protein sequence ID" value="GMN56334.1"/>
    <property type="molecule type" value="Genomic_DNA"/>
</dbReference>